<accession>A0AA39VEZ4</accession>
<evidence type="ECO:0000313" key="3">
    <source>
        <dbReference type="Proteomes" id="UP001168877"/>
    </source>
</evidence>
<gene>
    <name evidence="2" type="ORF">LWI29_037992</name>
</gene>
<dbReference type="Proteomes" id="UP001168877">
    <property type="component" value="Unassembled WGS sequence"/>
</dbReference>
<reference evidence="2" key="2">
    <citation type="submission" date="2023-06" db="EMBL/GenBank/DDBJ databases">
        <authorList>
            <person name="Swenson N.G."/>
            <person name="Wegrzyn J.L."/>
            <person name="Mcevoy S.L."/>
        </authorList>
    </citation>
    <scope>NUCLEOTIDE SEQUENCE</scope>
    <source>
        <strain evidence="2">NS2018</strain>
        <tissue evidence="2">Leaf</tissue>
    </source>
</reference>
<evidence type="ECO:0000256" key="1">
    <source>
        <dbReference type="SAM" id="Phobius"/>
    </source>
</evidence>
<feature type="transmembrane region" description="Helical" evidence="1">
    <location>
        <begin position="51"/>
        <end position="71"/>
    </location>
</feature>
<keyword evidence="1" id="KW-0472">Membrane</keyword>
<dbReference type="AlphaFoldDB" id="A0AA39VEZ4"/>
<protein>
    <submittedName>
        <fullName evidence="2">Uncharacterized protein</fullName>
    </submittedName>
</protein>
<sequence length="103" mass="11704">MRSSLYRICPVKCDQRKRRKINGGTTSKPPYFDLKIFFLVSFSAAKQNSGVILALPTLVSTSAGFSFLFRFMGKESHPIMWLQQMPLNPSTDDYKVTGYSRCP</sequence>
<comment type="caution">
    <text evidence="2">The sequence shown here is derived from an EMBL/GenBank/DDBJ whole genome shotgun (WGS) entry which is preliminary data.</text>
</comment>
<reference evidence="2" key="1">
    <citation type="journal article" date="2022" name="Plant J.">
        <title>Strategies of tolerance reflected in two North American maple genomes.</title>
        <authorList>
            <person name="McEvoy S.L."/>
            <person name="Sezen U.U."/>
            <person name="Trouern-Trend A."/>
            <person name="McMahon S.M."/>
            <person name="Schaberg P.G."/>
            <person name="Yang J."/>
            <person name="Wegrzyn J.L."/>
            <person name="Swenson N.G."/>
        </authorList>
    </citation>
    <scope>NUCLEOTIDE SEQUENCE</scope>
    <source>
        <strain evidence="2">NS2018</strain>
    </source>
</reference>
<dbReference type="EMBL" id="JAUESC010000384">
    <property type="protein sequence ID" value="KAK0583539.1"/>
    <property type="molecule type" value="Genomic_DNA"/>
</dbReference>
<evidence type="ECO:0000313" key="2">
    <source>
        <dbReference type="EMBL" id="KAK0583539.1"/>
    </source>
</evidence>
<name>A0AA39VEZ4_ACESA</name>
<keyword evidence="1" id="KW-0812">Transmembrane</keyword>
<proteinExistence type="predicted"/>
<keyword evidence="1" id="KW-1133">Transmembrane helix</keyword>
<keyword evidence="3" id="KW-1185">Reference proteome</keyword>
<organism evidence="2 3">
    <name type="scientific">Acer saccharum</name>
    <name type="common">Sugar maple</name>
    <dbReference type="NCBI Taxonomy" id="4024"/>
    <lineage>
        <taxon>Eukaryota</taxon>
        <taxon>Viridiplantae</taxon>
        <taxon>Streptophyta</taxon>
        <taxon>Embryophyta</taxon>
        <taxon>Tracheophyta</taxon>
        <taxon>Spermatophyta</taxon>
        <taxon>Magnoliopsida</taxon>
        <taxon>eudicotyledons</taxon>
        <taxon>Gunneridae</taxon>
        <taxon>Pentapetalae</taxon>
        <taxon>rosids</taxon>
        <taxon>malvids</taxon>
        <taxon>Sapindales</taxon>
        <taxon>Sapindaceae</taxon>
        <taxon>Hippocastanoideae</taxon>
        <taxon>Acereae</taxon>
        <taxon>Acer</taxon>
    </lineage>
</organism>